<evidence type="ECO:0000313" key="2">
    <source>
        <dbReference type="WBParaSite" id="L893_g31045.t1"/>
    </source>
</evidence>
<reference evidence="2" key="1">
    <citation type="submission" date="2016-11" db="UniProtKB">
        <authorList>
            <consortium name="WormBaseParasite"/>
        </authorList>
    </citation>
    <scope>IDENTIFICATION</scope>
</reference>
<accession>A0A1I7ZYJ9</accession>
<name>A0A1I7ZYJ9_9BILA</name>
<dbReference type="WBParaSite" id="L893_g31045.t1">
    <property type="protein sequence ID" value="L893_g31045.t1"/>
    <property type="gene ID" value="L893_g31045"/>
</dbReference>
<keyword evidence="1" id="KW-1185">Reference proteome</keyword>
<dbReference type="Proteomes" id="UP000095287">
    <property type="component" value="Unplaced"/>
</dbReference>
<proteinExistence type="predicted"/>
<evidence type="ECO:0000313" key="1">
    <source>
        <dbReference type="Proteomes" id="UP000095287"/>
    </source>
</evidence>
<protein>
    <submittedName>
        <fullName evidence="2">Secreted protein</fullName>
    </submittedName>
</protein>
<dbReference type="AlphaFoldDB" id="A0A1I7ZYJ9"/>
<organism evidence="1 2">
    <name type="scientific">Steinernema glaseri</name>
    <dbReference type="NCBI Taxonomy" id="37863"/>
    <lineage>
        <taxon>Eukaryota</taxon>
        <taxon>Metazoa</taxon>
        <taxon>Ecdysozoa</taxon>
        <taxon>Nematoda</taxon>
        <taxon>Chromadorea</taxon>
        <taxon>Rhabditida</taxon>
        <taxon>Tylenchina</taxon>
        <taxon>Panagrolaimomorpha</taxon>
        <taxon>Strongyloidoidea</taxon>
        <taxon>Steinernematidae</taxon>
        <taxon>Steinernema</taxon>
    </lineage>
</organism>
<sequence length="91" mass="10159">MRTASMVRAQVLTVAPSALIKRHRLRKDGLVSSRSAEGLRRAAHAGNVYLCVSGTWAYPGSRLTSCPFDYSSRGATVREEEFWKADQHSKY</sequence>